<dbReference type="Proteomes" id="UP000008782">
    <property type="component" value="Unassembled WGS sequence"/>
</dbReference>
<organism evidence="7">
    <name type="scientific">Colletotrichum graminicola (strain M1.001 / M2 / FGSC 10212)</name>
    <name type="common">Maize anthracnose fungus</name>
    <name type="synonym">Glomerella graminicola</name>
    <dbReference type="NCBI Taxonomy" id="645133"/>
    <lineage>
        <taxon>Eukaryota</taxon>
        <taxon>Fungi</taxon>
        <taxon>Dikarya</taxon>
        <taxon>Ascomycota</taxon>
        <taxon>Pezizomycotina</taxon>
        <taxon>Sordariomycetes</taxon>
        <taxon>Hypocreomycetidae</taxon>
        <taxon>Glomerellales</taxon>
        <taxon>Glomerellaceae</taxon>
        <taxon>Colletotrichum</taxon>
        <taxon>Colletotrichum graminicola species complex</taxon>
    </lineage>
</organism>
<dbReference type="GO" id="GO:0016702">
    <property type="term" value="F:oxidoreductase activity, acting on single donors with incorporation of molecular oxygen, incorporation of two atoms of oxygen"/>
    <property type="evidence" value="ECO:0007669"/>
    <property type="project" value="InterPro"/>
</dbReference>
<feature type="region of interest" description="Disordered" evidence="5">
    <location>
        <begin position="90"/>
        <end position="151"/>
    </location>
</feature>
<evidence type="ECO:0000256" key="3">
    <source>
        <dbReference type="ARBA" id="ARBA00022723"/>
    </source>
</evidence>
<comment type="similarity">
    <text evidence="2">Belongs to the carotenoid oxygenase family.</text>
</comment>
<dbReference type="OrthoDB" id="1069523at2759"/>
<gene>
    <name evidence="6" type="ORF">GLRG_05988</name>
</gene>
<dbReference type="HOGENOM" id="CLU_1731329_0_0_1"/>
<comment type="cofactor">
    <cofactor evidence="1">
        <name>Fe(2+)</name>
        <dbReference type="ChEBI" id="CHEBI:29033"/>
    </cofactor>
</comment>
<evidence type="ECO:0000256" key="1">
    <source>
        <dbReference type="ARBA" id="ARBA00001954"/>
    </source>
</evidence>
<protein>
    <submittedName>
        <fullName evidence="6">Uncharacterized protein</fullName>
    </submittedName>
</protein>
<dbReference type="GeneID" id="24411353"/>
<dbReference type="VEuPathDB" id="FungiDB:GLRG_05988"/>
<keyword evidence="7" id="KW-1185">Reference proteome</keyword>
<keyword evidence="3" id="KW-0479">Metal-binding</keyword>
<dbReference type="AlphaFoldDB" id="E3QJ06"/>
<dbReference type="InterPro" id="IPR004294">
    <property type="entry name" value="Carotenoid_Oase"/>
</dbReference>
<sequence length="151" mass="16888">MKPCRFEGEVRNLEMVGSLPAELDGTFYRVMPDPQFPPFIEDDPWSCVSNAFPGHTTNAYETPEGLIVFDLPLIDKNAFFWWPDAAGSTPGPHDIDPHTASLDPPARHDPRPRRRVPPHRLPRPRPPPCRASCTSSTRGALRSPPPSSRSR</sequence>
<dbReference type="STRING" id="645133.E3QJ06"/>
<evidence type="ECO:0000313" key="7">
    <source>
        <dbReference type="Proteomes" id="UP000008782"/>
    </source>
</evidence>
<dbReference type="RefSeq" id="XP_008094864.1">
    <property type="nucleotide sequence ID" value="XM_008096673.1"/>
</dbReference>
<evidence type="ECO:0000313" key="6">
    <source>
        <dbReference type="EMBL" id="EFQ30844.1"/>
    </source>
</evidence>
<accession>E3QJ06</accession>
<reference evidence="7" key="1">
    <citation type="journal article" date="2012" name="Nat. Genet.">
        <title>Lifestyle transitions in plant pathogenic Colletotrichum fungi deciphered by genome and transcriptome analyses.</title>
        <authorList>
            <person name="O'Connell R.J."/>
            <person name="Thon M.R."/>
            <person name="Hacquard S."/>
            <person name="Amyotte S.G."/>
            <person name="Kleemann J."/>
            <person name="Torres M.F."/>
            <person name="Damm U."/>
            <person name="Buiate E.A."/>
            <person name="Epstein L."/>
            <person name="Alkan N."/>
            <person name="Altmueller J."/>
            <person name="Alvarado-Balderrama L."/>
            <person name="Bauser C.A."/>
            <person name="Becker C."/>
            <person name="Birren B.W."/>
            <person name="Chen Z."/>
            <person name="Choi J."/>
            <person name="Crouch J.A."/>
            <person name="Duvick J.P."/>
            <person name="Farman M.A."/>
            <person name="Gan P."/>
            <person name="Heiman D."/>
            <person name="Henrissat B."/>
            <person name="Howard R.J."/>
            <person name="Kabbage M."/>
            <person name="Koch C."/>
            <person name="Kracher B."/>
            <person name="Kubo Y."/>
            <person name="Law A.D."/>
            <person name="Lebrun M.-H."/>
            <person name="Lee Y.-H."/>
            <person name="Miyara I."/>
            <person name="Moore N."/>
            <person name="Neumann U."/>
            <person name="Nordstroem K."/>
            <person name="Panaccione D.G."/>
            <person name="Panstruga R."/>
            <person name="Place M."/>
            <person name="Proctor R.H."/>
            <person name="Prusky D."/>
            <person name="Rech G."/>
            <person name="Reinhardt R."/>
            <person name="Rollins J.A."/>
            <person name="Rounsley S."/>
            <person name="Schardl C.L."/>
            <person name="Schwartz D.C."/>
            <person name="Shenoy N."/>
            <person name="Shirasu K."/>
            <person name="Sikhakolli U.R."/>
            <person name="Stueber K."/>
            <person name="Sukno S.A."/>
            <person name="Sweigard J.A."/>
            <person name="Takano Y."/>
            <person name="Takahara H."/>
            <person name="Trail F."/>
            <person name="van der Does H.C."/>
            <person name="Voll L.M."/>
            <person name="Will I."/>
            <person name="Young S."/>
            <person name="Zeng Q."/>
            <person name="Zhang J."/>
            <person name="Zhou S."/>
            <person name="Dickman M.B."/>
            <person name="Schulze-Lefert P."/>
            <person name="Ver Loren van Themaat E."/>
            <person name="Ma L.-J."/>
            <person name="Vaillancourt L.J."/>
        </authorList>
    </citation>
    <scope>NUCLEOTIDE SEQUENCE [LARGE SCALE GENOMIC DNA]</scope>
    <source>
        <strain evidence="7">M1.001 / M2 / FGSC 10212</strain>
    </source>
</reference>
<evidence type="ECO:0000256" key="5">
    <source>
        <dbReference type="SAM" id="MobiDB-lite"/>
    </source>
</evidence>
<evidence type="ECO:0000256" key="2">
    <source>
        <dbReference type="ARBA" id="ARBA00006787"/>
    </source>
</evidence>
<keyword evidence="4" id="KW-0408">Iron</keyword>
<dbReference type="GO" id="GO:0046872">
    <property type="term" value="F:metal ion binding"/>
    <property type="evidence" value="ECO:0007669"/>
    <property type="project" value="UniProtKB-KW"/>
</dbReference>
<feature type="compositionally biased region" description="Basic residues" evidence="5">
    <location>
        <begin position="110"/>
        <end position="123"/>
    </location>
</feature>
<dbReference type="Pfam" id="PF03055">
    <property type="entry name" value="RPE65"/>
    <property type="match status" value="1"/>
</dbReference>
<proteinExistence type="inferred from homology"/>
<name>E3QJ06_COLGM</name>
<dbReference type="eggNOG" id="KOG1285">
    <property type="taxonomic scope" value="Eukaryota"/>
</dbReference>
<dbReference type="EMBL" id="GG697351">
    <property type="protein sequence ID" value="EFQ30844.1"/>
    <property type="molecule type" value="Genomic_DNA"/>
</dbReference>
<evidence type="ECO:0000256" key="4">
    <source>
        <dbReference type="ARBA" id="ARBA00023004"/>
    </source>
</evidence>